<dbReference type="PANTHER" id="PTHR46585:SF1">
    <property type="entry name" value="CHROMO DOMAIN-CONTAINING PROTEIN"/>
    <property type="match status" value="1"/>
</dbReference>
<dbReference type="Gene3D" id="3.30.420.10">
    <property type="entry name" value="Ribonuclease H-like superfamily/Ribonuclease H"/>
    <property type="match status" value="1"/>
</dbReference>
<accession>A0A6G0VR88</accession>
<keyword evidence="3" id="KW-1185">Reference proteome</keyword>
<dbReference type="PANTHER" id="PTHR46585">
    <property type="entry name" value="INTEGRASE CORE DOMAIN CONTAINING PROTEIN"/>
    <property type="match status" value="1"/>
</dbReference>
<proteinExistence type="predicted"/>
<comment type="caution">
    <text evidence="2">The sequence shown here is derived from an EMBL/GenBank/DDBJ whole genome shotgun (WGS) entry which is preliminary data.</text>
</comment>
<evidence type="ECO:0000313" key="3">
    <source>
        <dbReference type="Proteomes" id="UP000478052"/>
    </source>
</evidence>
<dbReference type="GO" id="GO:0003676">
    <property type="term" value="F:nucleic acid binding"/>
    <property type="evidence" value="ECO:0007669"/>
    <property type="project" value="InterPro"/>
</dbReference>
<protein>
    <submittedName>
        <fullName evidence="2">Integrase catalytic domain-containing protein</fullName>
    </submittedName>
</protein>
<reference evidence="2 3" key="1">
    <citation type="submission" date="2019-08" db="EMBL/GenBank/DDBJ databases">
        <title>Whole genome of Aphis craccivora.</title>
        <authorList>
            <person name="Voronova N.V."/>
            <person name="Shulinski R.S."/>
            <person name="Bandarenka Y.V."/>
            <person name="Zhorov D.G."/>
            <person name="Warner D."/>
        </authorList>
    </citation>
    <scope>NUCLEOTIDE SEQUENCE [LARGE SCALE GENOMIC DNA]</scope>
    <source>
        <strain evidence="2">180601</strain>
        <tissue evidence="2">Whole Body</tissue>
    </source>
</reference>
<dbReference type="AlphaFoldDB" id="A0A6G0VR88"/>
<gene>
    <name evidence="2" type="ORF">FWK35_00026031</name>
</gene>
<name>A0A6G0VR88_APHCR</name>
<dbReference type="SUPFAM" id="SSF53098">
    <property type="entry name" value="Ribonuclease H-like"/>
    <property type="match status" value="1"/>
</dbReference>
<dbReference type="PROSITE" id="PS50994">
    <property type="entry name" value="INTEGRASE"/>
    <property type="match status" value="1"/>
</dbReference>
<dbReference type="OrthoDB" id="6621683at2759"/>
<dbReference type="GO" id="GO:0015074">
    <property type="term" value="P:DNA integration"/>
    <property type="evidence" value="ECO:0007669"/>
    <property type="project" value="InterPro"/>
</dbReference>
<dbReference type="InterPro" id="IPR012337">
    <property type="entry name" value="RNaseH-like_sf"/>
</dbReference>
<feature type="domain" description="Integrase catalytic" evidence="1">
    <location>
        <begin position="1"/>
        <end position="90"/>
    </location>
</feature>
<dbReference type="InterPro" id="IPR036397">
    <property type="entry name" value="RNaseH_sf"/>
</dbReference>
<organism evidence="2 3">
    <name type="scientific">Aphis craccivora</name>
    <name type="common">Cowpea aphid</name>
    <dbReference type="NCBI Taxonomy" id="307492"/>
    <lineage>
        <taxon>Eukaryota</taxon>
        <taxon>Metazoa</taxon>
        <taxon>Ecdysozoa</taxon>
        <taxon>Arthropoda</taxon>
        <taxon>Hexapoda</taxon>
        <taxon>Insecta</taxon>
        <taxon>Pterygota</taxon>
        <taxon>Neoptera</taxon>
        <taxon>Paraneoptera</taxon>
        <taxon>Hemiptera</taxon>
        <taxon>Sternorrhyncha</taxon>
        <taxon>Aphidomorpha</taxon>
        <taxon>Aphidoidea</taxon>
        <taxon>Aphididae</taxon>
        <taxon>Aphidini</taxon>
        <taxon>Aphis</taxon>
        <taxon>Aphis</taxon>
    </lineage>
</organism>
<evidence type="ECO:0000259" key="1">
    <source>
        <dbReference type="PROSITE" id="PS50994"/>
    </source>
</evidence>
<sequence length="90" mass="10766">MSKILIDRAPKLLQLDNGKEFYNTNFDKLMYKYKIHKHSTFSIMKACIVERFNRTLKEKMFREFTTRGSHDWISILSSCLMNTIIQNTKL</sequence>
<dbReference type="Proteomes" id="UP000478052">
    <property type="component" value="Unassembled WGS sequence"/>
</dbReference>
<dbReference type="InterPro" id="IPR001584">
    <property type="entry name" value="Integrase_cat-core"/>
</dbReference>
<dbReference type="EMBL" id="VUJU01013211">
    <property type="protein sequence ID" value="KAF0705541.1"/>
    <property type="molecule type" value="Genomic_DNA"/>
</dbReference>
<evidence type="ECO:0000313" key="2">
    <source>
        <dbReference type="EMBL" id="KAF0705541.1"/>
    </source>
</evidence>